<dbReference type="AlphaFoldDB" id="A0ABD5V6M7"/>
<dbReference type="Proteomes" id="UP001596312">
    <property type="component" value="Unassembled WGS sequence"/>
</dbReference>
<dbReference type="RefSeq" id="WP_390220988.1">
    <property type="nucleotide sequence ID" value="NZ_JBBMXV010000007.1"/>
</dbReference>
<comment type="caution">
    <text evidence="2">The sequence shown here is derived from an EMBL/GenBank/DDBJ whole genome shotgun (WGS) entry which is preliminary data.</text>
</comment>
<reference evidence="2 3" key="1">
    <citation type="journal article" date="2019" name="Int. J. Syst. Evol. Microbiol.">
        <title>The Global Catalogue of Microorganisms (GCM) 10K type strain sequencing project: providing services to taxonomists for standard genome sequencing and annotation.</title>
        <authorList>
            <consortium name="The Broad Institute Genomics Platform"/>
            <consortium name="The Broad Institute Genome Sequencing Center for Infectious Disease"/>
            <person name="Wu L."/>
            <person name="Ma J."/>
        </authorList>
    </citation>
    <scope>NUCLEOTIDE SEQUENCE [LARGE SCALE GENOMIC DNA]</scope>
    <source>
        <strain evidence="2 3">CGMCC 1.3240</strain>
    </source>
</reference>
<evidence type="ECO:0008006" key="4">
    <source>
        <dbReference type="Google" id="ProtNLM"/>
    </source>
</evidence>
<dbReference type="EMBL" id="JBHSXQ010000007">
    <property type="protein sequence ID" value="MFC6907127.1"/>
    <property type="molecule type" value="Genomic_DNA"/>
</dbReference>
<accession>A0ABD5V6M7</accession>
<feature type="compositionally biased region" description="Basic and acidic residues" evidence="1">
    <location>
        <begin position="1"/>
        <end position="33"/>
    </location>
</feature>
<dbReference type="Pfam" id="PF19102">
    <property type="entry name" value="DUF5789"/>
    <property type="match status" value="1"/>
</dbReference>
<feature type="compositionally biased region" description="Acidic residues" evidence="1">
    <location>
        <begin position="34"/>
        <end position="49"/>
    </location>
</feature>
<feature type="region of interest" description="Disordered" evidence="1">
    <location>
        <begin position="69"/>
        <end position="94"/>
    </location>
</feature>
<proteinExistence type="predicted"/>
<keyword evidence="3" id="KW-1185">Reference proteome</keyword>
<gene>
    <name evidence="2" type="ORF">ACFQGH_18240</name>
</gene>
<evidence type="ECO:0000256" key="1">
    <source>
        <dbReference type="SAM" id="MobiDB-lite"/>
    </source>
</evidence>
<evidence type="ECO:0000313" key="2">
    <source>
        <dbReference type="EMBL" id="MFC6907127.1"/>
    </source>
</evidence>
<evidence type="ECO:0000313" key="3">
    <source>
        <dbReference type="Proteomes" id="UP001596312"/>
    </source>
</evidence>
<protein>
    <recommendedName>
        <fullName evidence="4">DUF2795 domain-containing protein</fullName>
    </recommendedName>
</protein>
<sequence length="110" mass="12596">MADNKNSRDKQADDEERRQREQELQEARDRGDEPEPINDESTEQLGDLDEALETHTYPMTTDELISAHGDREVETQEGSKSVEEVLAPVSNESYESADDVRNRIQGLLHR</sequence>
<name>A0ABD5V6M7_9EURY</name>
<dbReference type="InterPro" id="IPR043899">
    <property type="entry name" value="DUF5789"/>
</dbReference>
<organism evidence="2 3">
    <name type="scientific">Halalkalicoccus tibetensis</name>
    <dbReference type="NCBI Taxonomy" id="175632"/>
    <lineage>
        <taxon>Archaea</taxon>
        <taxon>Methanobacteriati</taxon>
        <taxon>Methanobacteriota</taxon>
        <taxon>Stenosarchaea group</taxon>
        <taxon>Halobacteria</taxon>
        <taxon>Halobacteriales</taxon>
        <taxon>Halococcaceae</taxon>
        <taxon>Halalkalicoccus</taxon>
    </lineage>
</organism>
<feature type="region of interest" description="Disordered" evidence="1">
    <location>
        <begin position="1"/>
        <end position="49"/>
    </location>
</feature>